<feature type="binding site" evidence="8">
    <location>
        <begin position="170"/>
        <end position="172"/>
    </location>
    <ligand>
        <name>beta-D-galactose</name>
        <dbReference type="ChEBI" id="CHEBI:27667"/>
    </ligand>
</feature>
<dbReference type="InterPro" id="IPR008183">
    <property type="entry name" value="Aldose_1/G6P_1-epimerase"/>
</dbReference>
<comment type="similarity">
    <text evidence="2 5">Belongs to the aldose epimerase family.</text>
</comment>
<dbReference type="UniPathway" id="UPA00242"/>
<evidence type="ECO:0000256" key="1">
    <source>
        <dbReference type="ARBA" id="ARBA00005028"/>
    </source>
</evidence>
<accession>A0A7L9WQZ4</accession>
<dbReference type="InterPro" id="IPR047215">
    <property type="entry name" value="Galactose_mutarotase-like"/>
</dbReference>
<evidence type="ECO:0000256" key="3">
    <source>
        <dbReference type="ARBA" id="ARBA00023235"/>
    </source>
</evidence>
<reference evidence="9 10" key="1">
    <citation type="submission" date="2019-10" db="EMBL/GenBank/DDBJ databases">
        <title>Pseudopuniceibacterium sp. HQ09 islated from Antarctica.</title>
        <authorList>
            <person name="Liao L."/>
            <person name="Su S."/>
            <person name="Chen B."/>
            <person name="Yu Y."/>
        </authorList>
    </citation>
    <scope>NUCLEOTIDE SEQUENCE [LARGE SCALE GENOMIC DNA]</scope>
    <source>
        <strain evidence="9 10">HQ09</strain>
    </source>
</reference>
<evidence type="ECO:0000256" key="8">
    <source>
        <dbReference type="PIRSR" id="PIRSR005096-3"/>
    </source>
</evidence>
<dbReference type="InterPro" id="IPR015443">
    <property type="entry name" value="Aldose_1-epimerase"/>
</dbReference>
<protein>
    <recommendedName>
        <fullName evidence="5">Aldose 1-epimerase</fullName>
        <ecNumber evidence="5">5.1.3.3</ecNumber>
    </recommendedName>
</protein>
<feature type="binding site" evidence="7">
    <location>
        <position position="228"/>
    </location>
    <ligand>
        <name>beta-D-galactose</name>
        <dbReference type="ChEBI" id="CHEBI:27667"/>
    </ligand>
</feature>
<comment type="pathway">
    <text evidence="1 5">Carbohydrate metabolism; hexose metabolism.</text>
</comment>
<dbReference type="RefSeq" id="WP_193081060.1">
    <property type="nucleotide sequence ID" value="NZ_CP045201.1"/>
</dbReference>
<gene>
    <name evidence="9" type="ORF">F3W81_19080</name>
</gene>
<dbReference type="GO" id="GO:0006006">
    <property type="term" value="P:glucose metabolic process"/>
    <property type="evidence" value="ECO:0007669"/>
    <property type="project" value="TreeGrafter"/>
</dbReference>
<feature type="active site" description="Proton donor" evidence="6">
    <location>
        <position position="170"/>
    </location>
</feature>
<dbReference type="EMBL" id="CP045201">
    <property type="protein sequence ID" value="QOL82741.1"/>
    <property type="molecule type" value="Genomic_DNA"/>
</dbReference>
<evidence type="ECO:0000313" key="9">
    <source>
        <dbReference type="EMBL" id="QOL82741.1"/>
    </source>
</evidence>
<evidence type="ECO:0000256" key="2">
    <source>
        <dbReference type="ARBA" id="ARBA00006206"/>
    </source>
</evidence>
<evidence type="ECO:0000313" key="10">
    <source>
        <dbReference type="Proteomes" id="UP000594118"/>
    </source>
</evidence>
<dbReference type="EC" id="5.1.3.3" evidence="5"/>
<dbReference type="AlphaFoldDB" id="A0A7L9WQZ4"/>
<dbReference type="GO" id="GO:0005737">
    <property type="term" value="C:cytoplasm"/>
    <property type="evidence" value="ECO:0007669"/>
    <property type="project" value="TreeGrafter"/>
</dbReference>
<keyword evidence="10" id="KW-1185">Reference proteome</keyword>
<feature type="binding site" evidence="8">
    <location>
        <begin position="73"/>
        <end position="74"/>
    </location>
    <ligand>
        <name>beta-D-galactose</name>
        <dbReference type="ChEBI" id="CHEBI:27667"/>
    </ligand>
</feature>
<name>A0A7L9WQZ4_9RHOB</name>
<keyword evidence="3 5" id="KW-0413">Isomerase</keyword>
<comment type="catalytic activity">
    <reaction evidence="5">
        <text>alpha-D-glucose = beta-D-glucose</text>
        <dbReference type="Rhea" id="RHEA:10264"/>
        <dbReference type="ChEBI" id="CHEBI:15903"/>
        <dbReference type="ChEBI" id="CHEBI:17925"/>
        <dbReference type="EC" id="5.1.3.3"/>
    </reaction>
</comment>
<proteinExistence type="inferred from homology"/>
<dbReference type="Proteomes" id="UP000594118">
    <property type="component" value="Chromosome"/>
</dbReference>
<evidence type="ECO:0000256" key="7">
    <source>
        <dbReference type="PIRSR" id="PIRSR005096-2"/>
    </source>
</evidence>
<dbReference type="PANTHER" id="PTHR10091:SF0">
    <property type="entry name" value="GALACTOSE MUTAROTASE"/>
    <property type="match status" value="1"/>
</dbReference>
<evidence type="ECO:0000256" key="4">
    <source>
        <dbReference type="ARBA" id="ARBA00023277"/>
    </source>
</evidence>
<dbReference type="Pfam" id="PF01263">
    <property type="entry name" value="Aldose_epim"/>
    <property type="match status" value="1"/>
</dbReference>
<evidence type="ECO:0000256" key="5">
    <source>
        <dbReference type="PIRNR" id="PIRNR005096"/>
    </source>
</evidence>
<sequence>MTEVFGTLPNGEDVTRVTISDGRLTAHLISYGAKLQDLRLAGVDHPLVLGTETLEDYFVNLRFFGATVGRFANRIARGQFTIGGETYQTDLNEKDRTTLHGGAEGLGAVNWRVESSTDTAVTFAVEQADGHMGFPGALLARTTYRIVGGALEIEMSATCDKTCPISIANHSYFNLDGGADITSHMLHIAAEGYLPVDDKMIPTGDIAPVADTKFDFRTLRAVGEAGYDHNFCLTPAAGLREVAVLSGASGVTLRLETDAPGLQVYDAQHLTAEGQPGLEGRRYTTRAGLAMETQMWPDAPNQPGFPDAVVPAGETYRSLNRLTFTA</sequence>
<feature type="active site" description="Proton acceptor" evidence="6">
    <location>
        <position position="292"/>
    </location>
</feature>
<dbReference type="GO" id="GO:0033499">
    <property type="term" value="P:galactose catabolic process via UDP-galactose, Leloir pathway"/>
    <property type="evidence" value="ECO:0007669"/>
    <property type="project" value="TreeGrafter"/>
</dbReference>
<dbReference type="InterPro" id="IPR014718">
    <property type="entry name" value="GH-type_carb-bd"/>
</dbReference>
<dbReference type="Gene3D" id="2.70.98.10">
    <property type="match status" value="1"/>
</dbReference>
<dbReference type="GO" id="GO:0030246">
    <property type="term" value="F:carbohydrate binding"/>
    <property type="evidence" value="ECO:0007669"/>
    <property type="project" value="InterPro"/>
</dbReference>
<dbReference type="PIRSF" id="PIRSF005096">
    <property type="entry name" value="GALM"/>
    <property type="match status" value="1"/>
</dbReference>
<organism evidence="9 10">
    <name type="scientific">Pseudooceanicola spongiae</name>
    <dbReference type="NCBI Taxonomy" id="2613965"/>
    <lineage>
        <taxon>Bacteria</taxon>
        <taxon>Pseudomonadati</taxon>
        <taxon>Pseudomonadota</taxon>
        <taxon>Alphaproteobacteria</taxon>
        <taxon>Rhodobacterales</taxon>
        <taxon>Paracoccaceae</taxon>
        <taxon>Pseudooceanicola</taxon>
    </lineage>
</organism>
<dbReference type="NCBIfam" id="NF008277">
    <property type="entry name" value="PRK11055.1"/>
    <property type="match status" value="1"/>
</dbReference>
<dbReference type="PANTHER" id="PTHR10091">
    <property type="entry name" value="ALDOSE-1-EPIMERASE"/>
    <property type="match status" value="1"/>
</dbReference>
<dbReference type="CDD" id="cd09019">
    <property type="entry name" value="galactose_mutarotase_like"/>
    <property type="match status" value="1"/>
</dbReference>
<dbReference type="SUPFAM" id="SSF74650">
    <property type="entry name" value="Galactose mutarotase-like"/>
    <property type="match status" value="1"/>
</dbReference>
<dbReference type="KEGG" id="pshq:F3W81_19080"/>
<evidence type="ECO:0000256" key="6">
    <source>
        <dbReference type="PIRSR" id="PIRSR005096-1"/>
    </source>
</evidence>
<keyword evidence="4 5" id="KW-0119">Carbohydrate metabolism</keyword>
<dbReference type="GO" id="GO:0004034">
    <property type="term" value="F:aldose 1-epimerase activity"/>
    <property type="evidence" value="ECO:0007669"/>
    <property type="project" value="UniProtKB-EC"/>
</dbReference>
<dbReference type="InterPro" id="IPR011013">
    <property type="entry name" value="Gal_mutarotase_sf_dom"/>
</dbReference>